<feature type="transmembrane region" description="Helical" evidence="1">
    <location>
        <begin position="132"/>
        <end position="153"/>
    </location>
</feature>
<accession>A0A402AXQ3</accession>
<evidence type="ECO:0008006" key="4">
    <source>
        <dbReference type="Google" id="ProtNLM"/>
    </source>
</evidence>
<gene>
    <name evidence="2" type="ORF">KDK_77200</name>
</gene>
<keyword evidence="3" id="KW-1185">Reference proteome</keyword>
<feature type="transmembrane region" description="Helical" evidence="1">
    <location>
        <begin position="42"/>
        <end position="65"/>
    </location>
</feature>
<organism evidence="2 3">
    <name type="scientific">Dictyobacter kobayashii</name>
    <dbReference type="NCBI Taxonomy" id="2014872"/>
    <lineage>
        <taxon>Bacteria</taxon>
        <taxon>Bacillati</taxon>
        <taxon>Chloroflexota</taxon>
        <taxon>Ktedonobacteria</taxon>
        <taxon>Ktedonobacterales</taxon>
        <taxon>Dictyobacteraceae</taxon>
        <taxon>Dictyobacter</taxon>
    </lineage>
</organism>
<dbReference type="RefSeq" id="WP_126557236.1">
    <property type="nucleotide sequence ID" value="NZ_BIFS01000002.1"/>
</dbReference>
<dbReference type="AlphaFoldDB" id="A0A402AXQ3"/>
<keyword evidence="1" id="KW-1133">Transmembrane helix</keyword>
<name>A0A402AXQ3_9CHLR</name>
<feature type="transmembrane region" description="Helical" evidence="1">
    <location>
        <begin position="391"/>
        <end position="411"/>
    </location>
</feature>
<keyword evidence="1" id="KW-0472">Membrane</keyword>
<reference evidence="3" key="1">
    <citation type="submission" date="2018-12" db="EMBL/GenBank/DDBJ databases">
        <title>Tengunoibacter tsumagoiensis gen. nov., sp. nov., Dictyobacter kobayashii sp. nov., D. alpinus sp. nov., and D. joshuensis sp. nov. and description of Dictyobacteraceae fam. nov. within the order Ktedonobacterales isolated from Tengu-no-mugimeshi.</title>
        <authorList>
            <person name="Wang C.M."/>
            <person name="Zheng Y."/>
            <person name="Sakai Y."/>
            <person name="Toyoda A."/>
            <person name="Minakuchi Y."/>
            <person name="Abe K."/>
            <person name="Yokota A."/>
            <person name="Yabe S."/>
        </authorList>
    </citation>
    <scope>NUCLEOTIDE SEQUENCE [LARGE SCALE GENOMIC DNA]</scope>
    <source>
        <strain evidence="3">Uno11</strain>
    </source>
</reference>
<keyword evidence="1" id="KW-0812">Transmembrane</keyword>
<protein>
    <recommendedName>
        <fullName evidence="4">Glycosyltransferase RgtA/B/C/D-like domain-containing protein</fullName>
    </recommendedName>
</protein>
<proteinExistence type="predicted"/>
<feature type="transmembrane region" description="Helical" evidence="1">
    <location>
        <begin position="417"/>
        <end position="437"/>
    </location>
</feature>
<feature type="transmembrane region" description="Helical" evidence="1">
    <location>
        <begin position="217"/>
        <end position="234"/>
    </location>
</feature>
<feature type="transmembrane region" description="Helical" evidence="1">
    <location>
        <begin position="165"/>
        <end position="183"/>
    </location>
</feature>
<feature type="transmembrane region" description="Helical" evidence="1">
    <location>
        <begin position="365"/>
        <end position="384"/>
    </location>
</feature>
<evidence type="ECO:0000313" key="2">
    <source>
        <dbReference type="EMBL" id="GCE23920.1"/>
    </source>
</evidence>
<feature type="transmembrane region" description="Helical" evidence="1">
    <location>
        <begin position="246"/>
        <end position="269"/>
    </location>
</feature>
<feature type="transmembrane region" description="Helical" evidence="1">
    <location>
        <begin position="449"/>
        <end position="471"/>
    </location>
</feature>
<sequence>MDNKSHAIIGPGVARDQLEPLTLTRPPTLLDRPDRPTSLRSWPALLLVILVCLVFGLFTFCTQFVHLQLSAGSTPFSETYVPPHIVRWYISTPVYSGSHFIYLANGWLQGHLYVDNPGRGQTGDYTFWNGHWYVAFPPLPAVFLLPLVAIFHYSHQFEMSVGVEFSFGIANIILMFLVLRRLVEKCQIQLSFSTVAWLLVFFVCGTELLYVSMQATVWFLAHVIATTFLLLHMLELLGKRRGWLAALWLALAGLSRSTALLAFPCYLLLIYLEERQRPWLLLRKCSAFCAVLGLFVGGMLAYNLARFGSWLDFGYMSMNVSPRVAGGLHQYGQFSLHFLATNFRYMLIQPPQILTRLPYVRFNPIGTGIFWTMPALYSIVRTFFVRPRNYLTWSLLAGCILPLIAHLLYFNTGWFQFGYRFFVDILPLAFILAVMGFHDRLRWYEKGLILLSIGINLWGLFEYTYLLPLLYR</sequence>
<dbReference type="OrthoDB" id="147193at2"/>
<evidence type="ECO:0000313" key="3">
    <source>
        <dbReference type="Proteomes" id="UP000287188"/>
    </source>
</evidence>
<comment type="caution">
    <text evidence="2">The sequence shown here is derived from an EMBL/GenBank/DDBJ whole genome shotgun (WGS) entry which is preliminary data.</text>
</comment>
<feature type="transmembrane region" description="Helical" evidence="1">
    <location>
        <begin position="189"/>
        <end position="210"/>
    </location>
</feature>
<evidence type="ECO:0000256" key="1">
    <source>
        <dbReference type="SAM" id="Phobius"/>
    </source>
</evidence>
<feature type="transmembrane region" description="Helical" evidence="1">
    <location>
        <begin position="281"/>
        <end position="302"/>
    </location>
</feature>
<dbReference type="Proteomes" id="UP000287188">
    <property type="component" value="Unassembled WGS sequence"/>
</dbReference>
<dbReference type="EMBL" id="BIFS01000002">
    <property type="protein sequence ID" value="GCE23920.1"/>
    <property type="molecule type" value="Genomic_DNA"/>
</dbReference>